<feature type="compositionally biased region" description="Low complexity" evidence="1">
    <location>
        <begin position="498"/>
        <end position="509"/>
    </location>
</feature>
<evidence type="ECO:0000313" key="2">
    <source>
        <dbReference type="EMBL" id="KAK3237806.1"/>
    </source>
</evidence>
<feature type="region of interest" description="Disordered" evidence="1">
    <location>
        <begin position="398"/>
        <end position="548"/>
    </location>
</feature>
<protein>
    <submittedName>
        <fullName evidence="2">Uncharacterized protein</fullName>
    </submittedName>
</protein>
<accession>A0AAE0BJL1</accession>
<name>A0AAE0BJL1_9CHLO</name>
<evidence type="ECO:0000256" key="1">
    <source>
        <dbReference type="SAM" id="MobiDB-lite"/>
    </source>
</evidence>
<gene>
    <name evidence="2" type="ORF">CYMTET_52143</name>
</gene>
<keyword evidence="3" id="KW-1185">Reference proteome</keyword>
<evidence type="ECO:0000313" key="3">
    <source>
        <dbReference type="Proteomes" id="UP001190700"/>
    </source>
</evidence>
<feature type="region of interest" description="Disordered" evidence="1">
    <location>
        <begin position="118"/>
        <end position="207"/>
    </location>
</feature>
<dbReference type="Proteomes" id="UP001190700">
    <property type="component" value="Unassembled WGS sequence"/>
</dbReference>
<dbReference type="AlphaFoldDB" id="A0AAE0BJL1"/>
<sequence>MSSRKTQSKAFVVAQGNSLFRVLSRSENDQLRHYEVAVLEKVTGTRMTNLPDRSFHYFAVTDSKLVIVERQGKVPRKVVIDLALITAVEEDSEECVAFNEENIASKSKRLFFYRRGPGVSSSSSGAHDGNEDTISSGDRDVMPGTSGQAPSPVRVSSSGVWNRLFRSSQDLRGSDTSQGQHRRSKSEQLNMSPLPNGTPQPKPSLSPTRRLRWERGARHTEPVVAEECLSVITLESPSMLFYHLFRAWMHLKMCRHRRRHHKNSSGDVLLFLSRSHGKSVWSSCKEARALASSSKSVQVRELFEDLKADILRKCSPYEVGDVMAAQDLSLEAEGCMALRRFFFTSHELFCLLVRRLAYSMLTSDLAAAPFEHSRGNHSSLSKAQRRAAGKLRHCALSITSNPNWGSSPPSSSAAPRDARERPAEGRDTPTYAGRDTPTYASERRGSSPWCMPLAVNGQRNAPSGIGYPNPAGSRSGVNANESAAREGGGDSRGGRRGSGLSVGSVTGSSQASESPHSDLPESEFSSYWHTDELGDMIGQPSDSASPLV</sequence>
<reference evidence="2 3" key="1">
    <citation type="journal article" date="2015" name="Genome Biol. Evol.">
        <title>Comparative Genomics of a Bacterivorous Green Alga Reveals Evolutionary Causalities and Consequences of Phago-Mixotrophic Mode of Nutrition.</title>
        <authorList>
            <person name="Burns J.A."/>
            <person name="Paasch A."/>
            <person name="Narechania A."/>
            <person name="Kim E."/>
        </authorList>
    </citation>
    <scope>NUCLEOTIDE SEQUENCE [LARGE SCALE GENOMIC DNA]</scope>
    <source>
        <strain evidence="2 3">PLY_AMNH</strain>
    </source>
</reference>
<comment type="caution">
    <text evidence="2">The sequence shown here is derived from an EMBL/GenBank/DDBJ whole genome shotgun (WGS) entry which is preliminary data.</text>
</comment>
<dbReference type="EMBL" id="LGRX02034437">
    <property type="protein sequence ID" value="KAK3237806.1"/>
    <property type="molecule type" value="Genomic_DNA"/>
</dbReference>
<proteinExistence type="predicted"/>
<feature type="compositionally biased region" description="Low complexity" evidence="1">
    <location>
        <begin position="405"/>
        <end position="415"/>
    </location>
</feature>
<organism evidence="2 3">
    <name type="scientific">Cymbomonas tetramitiformis</name>
    <dbReference type="NCBI Taxonomy" id="36881"/>
    <lineage>
        <taxon>Eukaryota</taxon>
        <taxon>Viridiplantae</taxon>
        <taxon>Chlorophyta</taxon>
        <taxon>Pyramimonadophyceae</taxon>
        <taxon>Pyramimonadales</taxon>
        <taxon>Pyramimonadaceae</taxon>
        <taxon>Cymbomonas</taxon>
    </lineage>
</organism>
<feature type="compositionally biased region" description="Basic and acidic residues" evidence="1">
    <location>
        <begin position="416"/>
        <end position="427"/>
    </location>
</feature>
<feature type="compositionally biased region" description="Polar residues" evidence="1">
    <location>
        <begin position="145"/>
        <end position="179"/>
    </location>
</feature>
<feature type="compositionally biased region" description="Basic and acidic residues" evidence="1">
    <location>
        <begin position="483"/>
        <end position="493"/>
    </location>
</feature>